<dbReference type="CDD" id="cd00431">
    <property type="entry name" value="cysteine_hydrolases"/>
    <property type="match status" value="1"/>
</dbReference>
<dbReference type="InterPro" id="IPR036380">
    <property type="entry name" value="Isochorismatase-like_sf"/>
</dbReference>
<gene>
    <name evidence="4" type="ORF">GXW78_06810</name>
</gene>
<dbReference type="EMBL" id="JAAEDI010000006">
    <property type="protein sequence ID" value="MBR0649366.1"/>
    <property type="molecule type" value="Genomic_DNA"/>
</dbReference>
<feature type="region of interest" description="Disordered" evidence="2">
    <location>
        <begin position="1"/>
        <end position="21"/>
    </location>
</feature>
<keyword evidence="5" id="KW-1185">Reference proteome</keyword>
<evidence type="ECO:0000313" key="4">
    <source>
        <dbReference type="EMBL" id="MBR0649366.1"/>
    </source>
</evidence>
<evidence type="ECO:0000256" key="2">
    <source>
        <dbReference type="SAM" id="MobiDB-lite"/>
    </source>
</evidence>
<evidence type="ECO:0000256" key="1">
    <source>
        <dbReference type="ARBA" id="ARBA00022801"/>
    </source>
</evidence>
<dbReference type="InterPro" id="IPR050272">
    <property type="entry name" value="Isochorismatase-like_hydrls"/>
</dbReference>
<sequence length="249" mass="27608">MECDRKTSGRGEWTSGTAPQEHDVHKVKLEDDIVQIALQRRGRLRLFEAIDPKRAAHLVIDMQAGFMTPGAPAEIAPAVEIIPNINRISAACRQAGALNVFVQNSISEESKQSWSNWFGSFWTTDKREGMYSTFMVGQPGHALHPDILVEASDMRINKFRFGTFVEGSSDLHERLRSRGVDTVIITGCATNICCESTARDAMMLNYKVLFVSDGTATHTDFEHNNTLNNMMLTFADVLTTDDVIALLGA</sequence>
<protein>
    <submittedName>
        <fullName evidence="4">Cysteine hydrolase</fullName>
    </submittedName>
</protein>
<dbReference type="PANTHER" id="PTHR43540">
    <property type="entry name" value="PEROXYUREIDOACRYLATE/UREIDOACRYLATE AMIDOHYDROLASE-RELATED"/>
    <property type="match status" value="1"/>
</dbReference>
<evidence type="ECO:0000313" key="5">
    <source>
        <dbReference type="Proteomes" id="UP000698752"/>
    </source>
</evidence>
<dbReference type="Proteomes" id="UP000698752">
    <property type="component" value="Unassembled WGS sequence"/>
</dbReference>
<keyword evidence="1 4" id="KW-0378">Hydrolase</keyword>
<dbReference type="PANTHER" id="PTHR43540:SF6">
    <property type="entry name" value="ISOCHORISMATASE-LIKE DOMAIN-CONTAINING PROTEIN"/>
    <property type="match status" value="1"/>
</dbReference>
<accession>A0ABS5EEC2</accession>
<feature type="domain" description="Isochorismatase-like" evidence="3">
    <location>
        <begin position="56"/>
        <end position="242"/>
    </location>
</feature>
<dbReference type="Gene3D" id="3.40.50.850">
    <property type="entry name" value="Isochorismatase-like"/>
    <property type="match status" value="1"/>
</dbReference>
<evidence type="ECO:0000259" key="3">
    <source>
        <dbReference type="Pfam" id="PF00857"/>
    </source>
</evidence>
<reference evidence="5" key="1">
    <citation type="journal article" date="2021" name="Syst. Appl. Microbiol.">
        <title>Roseomonas hellenica sp. nov., isolated from roots of wild-growing Alkanna tinctoria.</title>
        <authorList>
            <person name="Rat A."/>
            <person name="Naranjo H.D."/>
            <person name="Lebbe L."/>
            <person name="Cnockaert M."/>
            <person name="Krigas N."/>
            <person name="Grigoriadou K."/>
            <person name="Maloupa E."/>
            <person name="Willems A."/>
        </authorList>
    </citation>
    <scope>NUCLEOTIDE SEQUENCE [LARGE SCALE GENOMIC DNA]</scope>
    <source>
        <strain evidence="5">LMG 31159</strain>
    </source>
</reference>
<dbReference type="InterPro" id="IPR000868">
    <property type="entry name" value="Isochorismatase-like_dom"/>
</dbReference>
<organism evidence="4 5">
    <name type="scientific">Neoroseomonas terrae</name>
    <dbReference type="NCBI Taxonomy" id="424799"/>
    <lineage>
        <taxon>Bacteria</taxon>
        <taxon>Pseudomonadati</taxon>
        <taxon>Pseudomonadota</taxon>
        <taxon>Alphaproteobacteria</taxon>
        <taxon>Acetobacterales</taxon>
        <taxon>Acetobacteraceae</taxon>
        <taxon>Neoroseomonas</taxon>
    </lineage>
</organism>
<comment type="caution">
    <text evidence="4">The sequence shown here is derived from an EMBL/GenBank/DDBJ whole genome shotgun (WGS) entry which is preliminary data.</text>
</comment>
<name>A0ABS5EEC2_9PROT</name>
<dbReference type="SUPFAM" id="SSF52499">
    <property type="entry name" value="Isochorismatase-like hydrolases"/>
    <property type="match status" value="1"/>
</dbReference>
<dbReference type="GO" id="GO:0016787">
    <property type="term" value="F:hydrolase activity"/>
    <property type="evidence" value="ECO:0007669"/>
    <property type="project" value="UniProtKB-KW"/>
</dbReference>
<dbReference type="Pfam" id="PF00857">
    <property type="entry name" value="Isochorismatase"/>
    <property type="match status" value="1"/>
</dbReference>
<proteinExistence type="predicted"/>